<feature type="coiled-coil region" evidence="5">
    <location>
        <begin position="809"/>
        <end position="867"/>
    </location>
</feature>
<dbReference type="EMBL" id="MKKU01000029">
    <property type="protein sequence ID" value="RNF26747.1"/>
    <property type="molecule type" value="Genomic_DNA"/>
</dbReference>
<reference evidence="7 8" key="1">
    <citation type="journal article" date="2018" name="BMC Genomics">
        <title>Genomic comparison of Trypanosoma conorhini and Trypanosoma rangeli to Trypanosoma cruzi strains of high and low virulence.</title>
        <authorList>
            <person name="Bradwell K.R."/>
            <person name="Koparde V.N."/>
            <person name="Matveyev A.V."/>
            <person name="Serrano M.G."/>
            <person name="Alves J.M."/>
            <person name="Parikh H."/>
            <person name="Huang B."/>
            <person name="Lee V."/>
            <person name="Espinosa-Alvarez O."/>
            <person name="Ortiz P.A."/>
            <person name="Costa-Martins A.G."/>
            <person name="Teixeira M.M."/>
            <person name="Buck G.A."/>
        </authorList>
    </citation>
    <scope>NUCLEOTIDE SEQUENCE [LARGE SCALE GENOMIC DNA]</scope>
    <source>
        <strain evidence="7 8">025E</strain>
    </source>
</reference>
<dbReference type="InterPro" id="IPR036322">
    <property type="entry name" value="WD40_repeat_dom_sf"/>
</dbReference>
<feature type="compositionally biased region" description="Basic and acidic residues" evidence="6">
    <location>
        <begin position="18"/>
        <end position="28"/>
    </location>
</feature>
<dbReference type="SUPFAM" id="SSF50978">
    <property type="entry name" value="WD40 repeat-like"/>
    <property type="match status" value="1"/>
</dbReference>
<dbReference type="AlphaFoldDB" id="A0A3R7P0B0"/>
<name>A0A3R7P0B0_9TRYP</name>
<dbReference type="GO" id="GO:0005840">
    <property type="term" value="C:ribosome"/>
    <property type="evidence" value="ECO:0007669"/>
    <property type="project" value="UniProtKB-KW"/>
</dbReference>
<proteinExistence type="predicted"/>
<dbReference type="GeneID" id="40314592"/>
<dbReference type="Pfam" id="PF00400">
    <property type="entry name" value="WD40"/>
    <property type="match status" value="1"/>
</dbReference>
<keyword evidence="3" id="KW-0689">Ribosomal protein</keyword>
<evidence type="ECO:0000313" key="7">
    <source>
        <dbReference type="EMBL" id="RNF26747.1"/>
    </source>
</evidence>
<evidence type="ECO:0000256" key="6">
    <source>
        <dbReference type="SAM" id="MobiDB-lite"/>
    </source>
</evidence>
<dbReference type="PROSITE" id="PS00678">
    <property type="entry name" value="WD_REPEATS_1"/>
    <property type="match status" value="1"/>
</dbReference>
<dbReference type="InterPro" id="IPR015943">
    <property type="entry name" value="WD40/YVTN_repeat-like_dom_sf"/>
</dbReference>
<dbReference type="SMART" id="SM00320">
    <property type="entry name" value="WD40"/>
    <property type="match status" value="3"/>
</dbReference>
<protein>
    <submittedName>
        <fullName evidence="7">Uncharacterized protein</fullName>
    </submittedName>
</protein>
<dbReference type="PROSITE" id="PS50082">
    <property type="entry name" value="WD_REPEATS_2"/>
    <property type="match status" value="1"/>
</dbReference>
<gene>
    <name evidence="7" type="ORF">Tco025E_00981</name>
</gene>
<keyword evidence="5" id="KW-0175">Coiled coil</keyword>
<dbReference type="Proteomes" id="UP000284403">
    <property type="component" value="Unassembled WGS sequence"/>
</dbReference>
<evidence type="ECO:0000256" key="4">
    <source>
        <dbReference type="PROSITE-ProRule" id="PRU00221"/>
    </source>
</evidence>
<evidence type="ECO:0000256" key="2">
    <source>
        <dbReference type="ARBA" id="ARBA00022737"/>
    </source>
</evidence>
<feature type="repeat" description="WD" evidence="4">
    <location>
        <begin position="351"/>
        <end position="383"/>
    </location>
</feature>
<dbReference type="PROSITE" id="PS50294">
    <property type="entry name" value="WD_REPEATS_REGION"/>
    <property type="match status" value="1"/>
</dbReference>
<dbReference type="Gene3D" id="2.130.10.10">
    <property type="entry name" value="YVTN repeat-like/Quinoprotein amine dehydrogenase"/>
    <property type="match status" value="1"/>
</dbReference>
<evidence type="ECO:0000256" key="3">
    <source>
        <dbReference type="ARBA" id="ARBA00022980"/>
    </source>
</evidence>
<sequence length="1057" mass="118502">MATPSSKEARRNLHKASAARERLTEGSRRRAPVLRGPNEEERERGSLRRRHSTALAPTRRTLNRLTVAPPASTRRPTSSIAEMSASSTAPLPRPLGGVRPSLRLGTIKKSLPATPSRRATSSILSESPPPAAPLSSAATIASMPLVMLSHSFDAASRGVDAKGQSRADSSRGSVPFTITGPYLRAAVVRASASLWAANEETGTIDIYSSVSGALSTRIPARTAATGDIIKPMAMKATPHHLWLGYEDGTVVVHDHLCLVQLTMGHFHMAPVVAFCVLGSGITVSGSIDMVLVRWDREEKNFEAISRIDGVTESHQALTCMAAFGNNVVLCGSMAGAVVAVDSASGLQVATLRGHTSRVNALTVMEDLIFSASEDGHVNVWNVRIEEPFPEITLQRNFHLLKSIPLQVAVRDLVTHEGSRSLWVAYTDGLVERWSANPDDDFGVEQVVREAFIDVDEPQAGEQPRFEVVSLDCVRDVETVRVLALGSNGISKVWCGHRNTLEESLQQSINDINAVITQDTTEAAAWEQKAIALKQKELHRKRKYAELLKRLHARRLLLAYYTKWRACITSHHLRGRQQEEICLTLEERHQFRLMRRYFSTWCRFYDGEQRRFRRQLTAVALERLSRQTWVTRLLCRWREAVSRRKARRQQGDVVRALAHASNGALLAKFFARWKYYGAVRRGALSDDKLALLVGKSRGRFLRQAYESWKLAHARREGEAAGTAAGTAATATEAPTAKSAVYAAGFAEAYAKVTRERERRRVFTMWRRWHVYRTRIVSLRALATVREKQCHRNILYWALLFWQLFCRKRRLERLGREVQEVEHRLRTAEETHLDIFEKLQLQKRLEHLRRQHEEEQRLLHEELARTQQLNVDRDALQHSLDQSAGVDDDATTNASSALFSPAVLQQLPVGEATALVMARLKGIALNIYTDMQLFRQIKDRLRCGTSAAVVFLEGFQEVKRLVVNLSRKQPGHAWRSGERWPLTGEALENLPLHPCATVVQAIKSMAVAYDMVGASDVETVSATRVEIVANADLLFMLWRACYTARKPPLPVNNRVASRC</sequence>
<feature type="compositionally biased region" description="Polar residues" evidence="6">
    <location>
        <begin position="74"/>
        <end position="89"/>
    </location>
</feature>
<comment type="caution">
    <text evidence="7">The sequence shown here is derived from an EMBL/GenBank/DDBJ whole genome shotgun (WGS) entry which is preliminary data.</text>
</comment>
<keyword evidence="1 4" id="KW-0853">WD repeat</keyword>
<dbReference type="PANTHER" id="PTHR22844:SF387">
    <property type="entry name" value="F3I6.5 PROTEIN"/>
    <property type="match status" value="1"/>
</dbReference>
<dbReference type="InterPro" id="IPR019775">
    <property type="entry name" value="WD40_repeat_CS"/>
</dbReference>
<feature type="compositionally biased region" description="Basic and acidic residues" evidence="6">
    <location>
        <begin position="37"/>
        <end position="46"/>
    </location>
</feature>
<keyword evidence="3" id="KW-0687">Ribonucleoprotein</keyword>
<feature type="region of interest" description="Disordered" evidence="6">
    <location>
        <begin position="1"/>
        <end position="135"/>
    </location>
</feature>
<evidence type="ECO:0000313" key="8">
    <source>
        <dbReference type="Proteomes" id="UP000284403"/>
    </source>
</evidence>
<evidence type="ECO:0000256" key="5">
    <source>
        <dbReference type="SAM" id="Coils"/>
    </source>
</evidence>
<dbReference type="RefSeq" id="XP_029231953.1">
    <property type="nucleotide sequence ID" value="XM_029367920.1"/>
</dbReference>
<dbReference type="OrthoDB" id="674604at2759"/>
<dbReference type="InterPro" id="IPR045182">
    <property type="entry name" value="JINGUBANG-like"/>
</dbReference>
<dbReference type="InterPro" id="IPR001680">
    <property type="entry name" value="WD40_rpt"/>
</dbReference>
<organism evidence="7 8">
    <name type="scientific">Trypanosoma conorhini</name>
    <dbReference type="NCBI Taxonomy" id="83891"/>
    <lineage>
        <taxon>Eukaryota</taxon>
        <taxon>Discoba</taxon>
        <taxon>Euglenozoa</taxon>
        <taxon>Kinetoplastea</taxon>
        <taxon>Metakinetoplastina</taxon>
        <taxon>Trypanosomatida</taxon>
        <taxon>Trypanosomatidae</taxon>
        <taxon>Trypanosoma</taxon>
    </lineage>
</organism>
<dbReference type="PANTHER" id="PTHR22844">
    <property type="entry name" value="F-BOX AND WD40 DOMAIN PROTEIN"/>
    <property type="match status" value="1"/>
</dbReference>
<keyword evidence="8" id="KW-1185">Reference proteome</keyword>
<keyword evidence="2" id="KW-0677">Repeat</keyword>
<evidence type="ECO:0000256" key="1">
    <source>
        <dbReference type="ARBA" id="ARBA00022574"/>
    </source>
</evidence>
<accession>A0A3R7P0B0</accession>